<keyword evidence="1" id="KW-0805">Transcription regulation</keyword>
<dbReference type="EMBL" id="JAVRHT010000032">
    <property type="protein sequence ID" value="MDT0632594.1"/>
    <property type="molecule type" value="Genomic_DNA"/>
</dbReference>
<dbReference type="RefSeq" id="WP_311664629.1">
    <property type="nucleotide sequence ID" value="NZ_JAVRHT010000032.1"/>
</dbReference>
<dbReference type="Proteomes" id="UP001267426">
    <property type="component" value="Unassembled WGS sequence"/>
</dbReference>
<evidence type="ECO:0000256" key="1">
    <source>
        <dbReference type="ARBA" id="ARBA00023015"/>
    </source>
</evidence>
<dbReference type="PRINTS" id="PR00778">
    <property type="entry name" value="HTHARSR"/>
</dbReference>
<gene>
    <name evidence="5" type="ORF">RM540_12610</name>
</gene>
<reference evidence="5 6" key="1">
    <citation type="submission" date="2023-09" db="EMBL/GenBank/DDBJ databases">
        <authorList>
            <person name="Rey-Velasco X."/>
        </authorList>
    </citation>
    <scope>NUCLEOTIDE SEQUENCE [LARGE SCALE GENOMIC DNA]</scope>
    <source>
        <strain evidence="5 6">F394</strain>
    </source>
</reference>
<dbReference type="PANTHER" id="PTHR43132:SF2">
    <property type="entry name" value="ARSENICAL RESISTANCE OPERON REPRESSOR ARSR-RELATED"/>
    <property type="match status" value="1"/>
</dbReference>
<dbReference type="Pfam" id="PF12840">
    <property type="entry name" value="HTH_20"/>
    <property type="match status" value="1"/>
</dbReference>
<name>A0ABU3BTH2_9BACT</name>
<keyword evidence="2" id="KW-0238">DNA-binding</keyword>
<evidence type="ECO:0000313" key="5">
    <source>
        <dbReference type="EMBL" id="MDT0632594.1"/>
    </source>
</evidence>
<dbReference type="PANTHER" id="PTHR43132">
    <property type="entry name" value="ARSENICAL RESISTANCE OPERON REPRESSOR ARSR-RELATED"/>
    <property type="match status" value="1"/>
</dbReference>
<protein>
    <submittedName>
        <fullName evidence="5">Metalloregulator ArsR/SmtB family transcription factor</fullName>
    </submittedName>
</protein>
<sequence>MPDVPLVPSTLLDAAAARFRLLGDPTRLRLLRALYDADERTVQELASDTGQSHANTSKHLRQLAEAGVVAGRRDGLHVHYRITDPTLRALCDLVCDALTDEEDGPAS</sequence>
<organism evidence="5 6">
    <name type="scientific">Rubrivirga litoralis</name>
    <dbReference type="NCBI Taxonomy" id="3075598"/>
    <lineage>
        <taxon>Bacteria</taxon>
        <taxon>Pseudomonadati</taxon>
        <taxon>Rhodothermota</taxon>
        <taxon>Rhodothermia</taxon>
        <taxon>Rhodothermales</taxon>
        <taxon>Rubricoccaceae</taxon>
        <taxon>Rubrivirga</taxon>
    </lineage>
</organism>
<keyword evidence="6" id="KW-1185">Reference proteome</keyword>
<dbReference type="InterPro" id="IPR011991">
    <property type="entry name" value="ArsR-like_HTH"/>
</dbReference>
<evidence type="ECO:0000313" key="6">
    <source>
        <dbReference type="Proteomes" id="UP001267426"/>
    </source>
</evidence>
<dbReference type="SUPFAM" id="SSF46785">
    <property type="entry name" value="Winged helix' DNA-binding domain"/>
    <property type="match status" value="1"/>
</dbReference>
<dbReference type="SMART" id="SM00418">
    <property type="entry name" value="HTH_ARSR"/>
    <property type="match status" value="1"/>
</dbReference>
<dbReference type="CDD" id="cd00090">
    <property type="entry name" value="HTH_ARSR"/>
    <property type="match status" value="1"/>
</dbReference>
<evidence type="ECO:0000256" key="3">
    <source>
        <dbReference type="ARBA" id="ARBA00023163"/>
    </source>
</evidence>
<keyword evidence="3" id="KW-0804">Transcription</keyword>
<dbReference type="InterPro" id="IPR036390">
    <property type="entry name" value="WH_DNA-bd_sf"/>
</dbReference>
<evidence type="ECO:0000256" key="2">
    <source>
        <dbReference type="ARBA" id="ARBA00023125"/>
    </source>
</evidence>
<comment type="caution">
    <text evidence="5">The sequence shown here is derived from an EMBL/GenBank/DDBJ whole genome shotgun (WGS) entry which is preliminary data.</text>
</comment>
<dbReference type="InterPro" id="IPR051011">
    <property type="entry name" value="Metal_resp_trans_reg"/>
</dbReference>
<accession>A0ABU3BTH2</accession>
<proteinExistence type="predicted"/>
<dbReference type="InterPro" id="IPR036388">
    <property type="entry name" value="WH-like_DNA-bd_sf"/>
</dbReference>
<dbReference type="PROSITE" id="PS50987">
    <property type="entry name" value="HTH_ARSR_2"/>
    <property type="match status" value="1"/>
</dbReference>
<evidence type="ECO:0000259" key="4">
    <source>
        <dbReference type="PROSITE" id="PS50987"/>
    </source>
</evidence>
<dbReference type="Gene3D" id="1.10.10.10">
    <property type="entry name" value="Winged helix-like DNA-binding domain superfamily/Winged helix DNA-binding domain"/>
    <property type="match status" value="1"/>
</dbReference>
<dbReference type="InterPro" id="IPR001845">
    <property type="entry name" value="HTH_ArsR_DNA-bd_dom"/>
</dbReference>
<feature type="domain" description="HTH arsR-type" evidence="4">
    <location>
        <begin position="7"/>
        <end position="102"/>
    </location>
</feature>
<dbReference type="NCBIfam" id="NF033788">
    <property type="entry name" value="HTH_metalloreg"/>
    <property type="match status" value="1"/>
</dbReference>